<evidence type="ECO:0000313" key="7">
    <source>
        <dbReference type="EMBL" id="NWR77735.1"/>
    </source>
</evidence>
<dbReference type="InterPro" id="IPR013748">
    <property type="entry name" value="Rep_factorC_C"/>
</dbReference>
<dbReference type="PANTHER" id="PTHR11669">
    <property type="entry name" value="REPLICATION FACTOR C / DNA POLYMERASE III GAMMA-TAU SUBUNIT"/>
    <property type="match status" value="1"/>
</dbReference>
<dbReference type="PANTHER" id="PTHR11669:SF5">
    <property type="entry name" value="REPLICATION FACTOR C SUBUNIT 2"/>
    <property type="match status" value="1"/>
</dbReference>
<evidence type="ECO:0000259" key="6">
    <source>
        <dbReference type="Pfam" id="PF08542"/>
    </source>
</evidence>
<dbReference type="Pfam" id="PF08542">
    <property type="entry name" value="Rep_fac_C"/>
    <property type="match status" value="1"/>
</dbReference>
<dbReference type="Gene3D" id="1.20.272.10">
    <property type="match status" value="1"/>
</dbReference>
<evidence type="ECO:0000256" key="5">
    <source>
        <dbReference type="ARBA" id="ARBA00053246"/>
    </source>
</evidence>
<comment type="similarity">
    <text evidence="1">Belongs to the activator 1 small subunits family.</text>
</comment>
<reference evidence="7 8" key="1">
    <citation type="submission" date="2019-09" db="EMBL/GenBank/DDBJ databases">
        <title>Bird 10,000 Genomes (B10K) Project - Family phase.</title>
        <authorList>
            <person name="Zhang G."/>
        </authorList>
    </citation>
    <scope>NUCLEOTIDE SEQUENCE [LARGE SCALE GENOMIC DNA]</scope>
    <source>
        <strain evidence="7">B10K-DU-017-25</strain>
        <tissue evidence="7">Mixed tissue sample</tissue>
    </source>
</reference>
<dbReference type="FunFam" id="1.20.272.10:FF:000006">
    <property type="entry name" value="Replication factor C subunit 2"/>
    <property type="match status" value="1"/>
</dbReference>
<keyword evidence="3" id="KW-0547">Nucleotide-binding</keyword>
<comment type="caution">
    <text evidence="7">The sequence shown here is derived from an EMBL/GenBank/DDBJ whole genome shotgun (WGS) entry which is preliminary data.</text>
</comment>
<dbReference type="CDD" id="cd18140">
    <property type="entry name" value="HLD_clamp_RFC"/>
    <property type="match status" value="1"/>
</dbReference>
<dbReference type="GO" id="GO:0003677">
    <property type="term" value="F:DNA binding"/>
    <property type="evidence" value="ECO:0007669"/>
    <property type="project" value="InterPro"/>
</dbReference>
<comment type="function">
    <text evidence="5">Subunit of the replication factor C (RFC) complex which acts during elongation of primed DNA templates by DNA polymerases delta and epsilon, and is necessary for ATP-dependent loading of proliferating cell nuclear antigen (PCNA) onto primed DNA. This subunit binds ATP.</text>
</comment>
<dbReference type="EMBL" id="VYZI01000504">
    <property type="protein sequence ID" value="NWR77735.1"/>
    <property type="molecule type" value="Genomic_DNA"/>
</dbReference>
<evidence type="ECO:0000256" key="1">
    <source>
        <dbReference type="ARBA" id="ARBA00005378"/>
    </source>
</evidence>
<evidence type="ECO:0000313" key="8">
    <source>
        <dbReference type="Proteomes" id="UP000517892"/>
    </source>
</evidence>
<dbReference type="SUPFAM" id="SSF52540">
    <property type="entry name" value="P-loop containing nucleoside triphosphate hydrolases"/>
    <property type="match status" value="1"/>
</dbReference>
<dbReference type="SUPFAM" id="SSF48019">
    <property type="entry name" value="post-AAA+ oligomerization domain-like"/>
    <property type="match status" value="1"/>
</dbReference>
<proteinExistence type="inferred from homology"/>
<dbReference type="GO" id="GO:0005524">
    <property type="term" value="F:ATP binding"/>
    <property type="evidence" value="ECO:0007669"/>
    <property type="project" value="UniProtKB-KW"/>
</dbReference>
<dbReference type="OrthoDB" id="4199794at2759"/>
<dbReference type="GO" id="GO:0005663">
    <property type="term" value="C:DNA replication factor C complex"/>
    <property type="evidence" value="ECO:0007669"/>
    <property type="project" value="TreeGrafter"/>
</dbReference>
<name>A0A7K5A222_9AVES</name>
<dbReference type="Gene3D" id="1.10.8.60">
    <property type="match status" value="1"/>
</dbReference>
<feature type="non-terminal residue" evidence="7">
    <location>
        <position position="196"/>
    </location>
</feature>
<dbReference type="InterPro" id="IPR047854">
    <property type="entry name" value="RFC_lid"/>
</dbReference>
<dbReference type="GO" id="GO:0003689">
    <property type="term" value="F:DNA clamp loader activity"/>
    <property type="evidence" value="ECO:0007669"/>
    <property type="project" value="TreeGrafter"/>
</dbReference>
<dbReference type="FunFam" id="1.10.8.60:FF:000012">
    <property type="entry name" value="Replication factor C subunit 4"/>
    <property type="match status" value="1"/>
</dbReference>
<feature type="non-terminal residue" evidence="7">
    <location>
        <position position="1"/>
    </location>
</feature>
<organism evidence="7 8">
    <name type="scientific">Centropus unirufus</name>
    <dbReference type="NCBI Taxonomy" id="1118519"/>
    <lineage>
        <taxon>Eukaryota</taxon>
        <taxon>Metazoa</taxon>
        <taxon>Chordata</taxon>
        <taxon>Craniata</taxon>
        <taxon>Vertebrata</taxon>
        <taxon>Euteleostomi</taxon>
        <taxon>Archelosauria</taxon>
        <taxon>Archosauria</taxon>
        <taxon>Dinosauria</taxon>
        <taxon>Saurischia</taxon>
        <taxon>Theropoda</taxon>
        <taxon>Coelurosauria</taxon>
        <taxon>Aves</taxon>
        <taxon>Neognathae</taxon>
        <taxon>Neoaves</taxon>
        <taxon>Otidimorphae</taxon>
        <taxon>Cuculiformes</taxon>
        <taxon>Centropidae</taxon>
        <taxon>Centropus</taxon>
    </lineage>
</organism>
<keyword evidence="2" id="KW-0235">DNA replication</keyword>
<gene>
    <name evidence="7" type="primary">Rfc2</name>
    <name evidence="7" type="ORF">CENUNI_R12865</name>
</gene>
<feature type="domain" description="Replication factor C C-terminal" evidence="6">
    <location>
        <begin position="100"/>
        <end position="185"/>
    </location>
</feature>
<dbReference type="Proteomes" id="UP000517892">
    <property type="component" value="Unassembled WGS sequence"/>
</dbReference>
<evidence type="ECO:0000256" key="3">
    <source>
        <dbReference type="ARBA" id="ARBA00022741"/>
    </source>
</evidence>
<dbReference type="GO" id="GO:0006281">
    <property type="term" value="P:DNA repair"/>
    <property type="evidence" value="ECO:0007669"/>
    <property type="project" value="TreeGrafter"/>
</dbReference>
<evidence type="ECO:0000256" key="4">
    <source>
        <dbReference type="ARBA" id="ARBA00022840"/>
    </source>
</evidence>
<dbReference type="InterPro" id="IPR008921">
    <property type="entry name" value="DNA_pol3_clamp-load_cplx_C"/>
</dbReference>
<sequence length="196" mass="22096">WFGFFLERKEGNANSTPLSSEPIQSRCAVLRYTKLTDSQILARLLNVVEKEDVPYTDDGLEAIIFTAQGDMRQALNNLQSTYSGFGFINSENVFKVCDEPHPLLVKEMIQHCVNANIDEAYKILAHLWRLGYSPEDVIGNIFRVCKTFQMPEYLKLEFIKEIGYTHMKIAEGVNSLLQMAGLVARLCQKTAAPAAS</sequence>
<dbReference type="InterPro" id="IPR050238">
    <property type="entry name" value="DNA_Rep/Repair_Clamp_Loader"/>
</dbReference>
<dbReference type="InterPro" id="IPR027417">
    <property type="entry name" value="P-loop_NTPase"/>
</dbReference>
<keyword evidence="8" id="KW-1185">Reference proteome</keyword>
<keyword evidence="4" id="KW-0067">ATP-binding</keyword>
<evidence type="ECO:0000256" key="2">
    <source>
        <dbReference type="ARBA" id="ARBA00022705"/>
    </source>
</evidence>
<dbReference type="GO" id="GO:0006261">
    <property type="term" value="P:DNA-templated DNA replication"/>
    <property type="evidence" value="ECO:0007669"/>
    <property type="project" value="TreeGrafter"/>
</dbReference>
<dbReference type="GO" id="GO:0005634">
    <property type="term" value="C:nucleus"/>
    <property type="evidence" value="ECO:0007669"/>
    <property type="project" value="TreeGrafter"/>
</dbReference>
<protein>
    <submittedName>
        <fullName evidence="7">RFC2 factor</fullName>
    </submittedName>
</protein>
<dbReference type="AlphaFoldDB" id="A0A7K5A222"/>
<accession>A0A7K5A222</accession>